<dbReference type="GO" id="GO:0005509">
    <property type="term" value="F:calcium ion binding"/>
    <property type="evidence" value="ECO:0007669"/>
    <property type="project" value="InterPro"/>
</dbReference>
<evidence type="ECO:0000313" key="3">
    <source>
        <dbReference type="Proteomes" id="UP001190700"/>
    </source>
</evidence>
<feature type="domain" description="EF-hand" evidence="1">
    <location>
        <begin position="352"/>
        <end position="387"/>
    </location>
</feature>
<name>A0AAE0FC92_9CHLO</name>
<dbReference type="InterPro" id="IPR002048">
    <property type="entry name" value="EF_hand_dom"/>
</dbReference>
<reference evidence="2 3" key="1">
    <citation type="journal article" date="2015" name="Genome Biol. Evol.">
        <title>Comparative Genomics of a Bacterivorous Green Alga Reveals Evolutionary Causalities and Consequences of Phago-Mixotrophic Mode of Nutrition.</title>
        <authorList>
            <person name="Burns J.A."/>
            <person name="Paasch A."/>
            <person name="Narechania A."/>
            <person name="Kim E."/>
        </authorList>
    </citation>
    <scope>NUCLEOTIDE SEQUENCE [LARGE SCALE GENOMIC DNA]</scope>
    <source>
        <strain evidence="2 3">PLY_AMNH</strain>
    </source>
</reference>
<dbReference type="PROSITE" id="PS50222">
    <property type="entry name" value="EF_HAND_2"/>
    <property type="match status" value="1"/>
</dbReference>
<dbReference type="InterPro" id="IPR018247">
    <property type="entry name" value="EF_Hand_1_Ca_BS"/>
</dbReference>
<accession>A0AAE0FC92</accession>
<evidence type="ECO:0000259" key="1">
    <source>
        <dbReference type="PROSITE" id="PS50222"/>
    </source>
</evidence>
<evidence type="ECO:0000313" key="2">
    <source>
        <dbReference type="EMBL" id="KAK3257004.1"/>
    </source>
</evidence>
<organism evidence="2 3">
    <name type="scientific">Cymbomonas tetramitiformis</name>
    <dbReference type="NCBI Taxonomy" id="36881"/>
    <lineage>
        <taxon>Eukaryota</taxon>
        <taxon>Viridiplantae</taxon>
        <taxon>Chlorophyta</taxon>
        <taxon>Pyramimonadophyceae</taxon>
        <taxon>Pyramimonadales</taxon>
        <taxon>Pyramimonadaceae</taxon>
        <taxon>Cymbomonas</taxon>
    </lineage>
</organism>
<dbReference type="EMBL" id="LGRX02021149">
    <property type="protein sequence ID" value="KAK3257004.1"/>
    <property type="molecule type" value="Genomic_DNA"/>
</dbReference>
<sequence>MVHRTGKKGAQGRKDRDKQYELAIEFCTEKYCSAQVAINTGMFPLVKVQSLQRRMRGAVQNGVNTKSLLTPVEEEEVVTWYYGPVLWEGEKVSTYGIVTVNECGVQNEHSLNARYKVLINELEHRGVPFPVVELTDNHASRYSEMVMITAEGGGIRQFSEKPNSSGFLQALDQINRKFHVEFAKGERELKHARRAEFQALAHRTDPDRVVDISEVKLNMTDAFTIISMIWFCWCTVMDRITAFRKVGITQAMRDPSLVNRSSFVFSPPAPPPKLVTPPLVEELPSLEVRKGSLQYFKLKYYDARNLANEWQTFETTPFQQGLLEPMVMPAPPPKPGRLEEQPGSFLINAVEEPVVQPRSSFPHFDTDNDGTISETEFLQVSALIQTLGSQACGGIAHNFRAGNLPPSILDVLPPDLEVPVDDSRCKDARCPVGGMSSRNVTSLLSGHLELFEAVNDCSVGTITLTTDVSLTNESQLCPISRALVIQGACEPLRCSISASDSFRIFEVAVGGNLTVRNLTLTRGHAQLSTDSQGGGAICVDSKAVVTVYDSEISNCTSVTTGGGIYSLGSISLMRSELLNNTATKDGAGLFSQAGDIIRCRFEDNSALVAYGGGLGILGELGFDQSSNRSLVVDCAFLRNHAQADGGGMGYWIRGLWTRVFTVVAAGRAVDEGVYGGGSWENVGEECLRWWWLGRASDEAFTVVVAGRAVDGVTVVVAGRAVDEDVYSGGGWEGCGRGC</sequence>
<dbReference type="PROSITE" id="PS00018">
    <property type="entry name" value="EF_HAND_1"/>
    <property type="match status" value="1"/>
</dbReference>
<dbReference type="Proteomes" id="UP001190700">
    <property type="component" value="Unassembled WGS sequence"/>
</dbReference>
<protein>
    <recommendedName>
        <fullName evidence="1">EF-hand domain-containing protein</fullName>
    </recommendedName>
</protein>
<dbReference type="InterPro" id="IPR011050">
    <property type="entry name" value="Pectin_lyase_fold/virulence"/>
</dbReference>
<dbReference type="AlphaFoldDB" id="A0AAE0FC92"/>
<gene>
    <name evidence="2" type="ORF">CYMTET_33894</name>
</gene>
<keyword evidence="3" id="KW-1185">Reference proteome</keyword>
<dbReference type="SUPFAM" id="SSF51126">
    <property type="entry name" value="Pectin lyase-like"/>
    <property type="match status" value="1"/>
</dbReference>
<proteinExistence type="predicted"/>
<comment type="caution">
    <text evidence="2">The sequence shown here is derived from an EMBL/GenBank/DDBJ whole genome shotgun (WGS) entry which is preliminary data.</text>
</comment>